<proteinExistence type="predicted"/>
<dbReference type="InterPro" id="IPR018755">
    <property type="entry name" value="Phage_Mu_Gp48"/>
</dbReference>
<dbReference type="Proteomes" id="UP000094974">
    <property type="component" value="Unassembled WGS sequence"/>
</dbReference>
<organism evidence="1 2">
    <name type="scientific">Paenibacillus polymyxa</name>
    <name type="common">Bacillus polymyxa</name>
    <dbReference type="NCBI Taxonomy" id="1406"/>
    <lineage>
        <taxon>Bacteria</taxon>
        <taxon>Bacillati</taxon>
        <taxon>Bacillota</taxon>
        <taxon>Bacilli</taxon>
        <taxon>Bacillales</taxon>
        <taxon>Paenibacillaceae</taxon>
        <taxon>Paenibacillus</taxon>
    </lineage>
</organism>
<evidence type="ECO:0000313" key="2">
    <source>
        <dbReference type="Proteomes" id="UP000094974"/>
    </source>
</evidence>
<accession>A0ABX2ZAL8</accession>
<keyword evidence="2" id="KW-1185">Reference proteome</keyword>
<comment type="caution">
    <text evidence="1">The sequence shown here is derived from an EMBL/GenBank/DDBJ whole genome shotgun (WGS) entry which is preliminary data.</text>
</comment>
<protein>
    <recommendedName>
        <fullName evidence="3">Phage portal protein</fullName>
    </recommendedName>
</protein>
<gene>
    <name evidence="1" type="ORF">A7312_03435</name>
</gene>
<evidence type="ECO:0008006" key="3">
    <source>
        <dbReference type="Google" id="ProtNLM"/>
    </source>
</evidence>
<evidence type="ECO:0000313" key="1">
    <source>
        <dbReference type="EMBL" id="ODA08476.1"/>
    </source>
</evidence>
<dbReference type="EMBL" id="LYND01000129">
    <property type="protein sequence ID" value="ODA08476.1"/>
    <property type="molecule type" value="Genomic_DNA"/>
</dbReference>
<sequence>MCMSKKLMSYLPDYYEEIQEFVEIMQSEDVEFASLDAAMVDTFRQFHPETATWGIKYWEKDLKIISMPSKPIEQRRSVVISKMRGSGKVSASMIKNVADSYDRGEVDVTVFPSEYYFVIRFIGTLGLPPNLQDLKDAIEEIKPAHLEVRYQFRYLVIREIHHVMRISEINNTQLNKFAGGVPIG</sequence>
<name>A0ABX2ZAL8_PAEPO</name>
<dbReference type="Pfam" id="PF10076">
    <property type="entry name" value="Phage_Mu_Gp48"/>
    <property type="match status" value="1"/>
</dbReference>
<reference evidence="2" key="1">
    <citation type="submission" date="2016-05" db="EMBL/GenBank/DDBJ databases">
        <title>Whole genome shotgun sequencing of cultured foodborne pathogen.</title>
        <authorList>
            <person name="Zheng J."/>
            <person name="Timme R."/>
            <person name="Allard M."/>
            <person name="Strain E."/>
            <person name="Luo Y."/>
            <person name="Brown E."/>
        </authorList>
    </citation>
    <scope>NUCLEOTIDE SEQUENCE [LARGE SCALE GENOMIC DNA]</scope>
    <source>
        <strain evidence="2">CFSAN034343</strain>
    </source>
</reference>